<dbReference type="EMBL" id="BAABEZ010000002">
    <property type="protein sequence ID" value="GAA4449974.1"/>
    <property type="molecule type" value="Genomic_DNA"/>
</dbReference>
<feature type="transmembrane region" description="Helical" evidence="1">
    <location>
        <begin position="154"/>
        <end position="177"/>
    </location>
</feature>
<dbReference type="RefSeq" id="WP_344822368.1">
    <property type="nucleotide sequence ID" value="NZ_BAABEZ010000002.1"/>
</dbReference>
<keyword evidence="1" id="KW-0812">Transmembrane</keyword>
<dbReference type="PANTHER" id="PTHR35797:SF1">
    <property type="entry name" value="PROTEASE"/>
    <property type="match status" value="1"/>
</dbReference>
<name>A0ABP8MI78_9BACT</name>
<proteinExistence type="predicted"/>
<feature type="transmembrane region" description="Helical" evidence="1">
    <location>
        <begin position="5"/>
        <end position="26"/>
    </location>
</feature>
<evidence type="ECO:0000259" key="2">
    <source>
        <dbReference type="Pfam" id="PF02517"/>
    </source>
</evidence>
<keyword evidence="1" id="KW-1133">Transmembrane helix</keyword>
<feature type="domain" description="CAAX prenyl protease 2/Lysostaphin resistance protein A-like" evidence="2">
    <location>
        <begin position="126"/>
        <end position="223"/>
    </location>
</feature>
<feature type="transmembrane region" description="Helical" evidence="1">
    <location>
        <begin position="231"/>
        <end position="249"/>
    </location>
</feature>
<organism evidence="3 4">
    <name type="scientific">Rurimicrobium arvi</name>
    <dbReference type="NCBI Taxonomy" id="2049916"/>
    <lineage>
        <taxon>Bacteria</taxon>
        <taxon>Pseudomonadati</taxon>
        <taxon>Bacteroidota</taxon>
        <taxon>Chitinophagia</taxon>
        <taxon>Chitinophagales</taxon>
        <taxon>Chitinophagaceae</taxon>
        <taxon>Rurimicrobium</taxon>
    </lineage>
</organism>
<dbReference type="Pfam" id="PF02517">
    <property type="entry name" value="Rce1-like"/>
    <property type="match status" value="1"/>
</dbReference>
<feature type="transmembrane region" description="Helical" evidence="1">
    <location>
        <begin position="189"/>
        <end position="219"/>
    </location>
</feature>
<feature type="transmembrane region" description="Helical" evidence="1">
    <location>
        <begin position="38"/>
        <end position="60"/>
    </location>
</feature>
<sequence>MSRQLWIFVIIAYAITWPIVFGLYFLYTQNRISLDQLNILYCFGSAGPFLAAIITSAVCYKNAGVRALLDTLRPGLINKKAFYLSLTPLCLFVLGYLLYPLFTGTSFSFGTTKSQFSLSTPESYVGWGLPFVSYALLEELGWRGFALPHLQTRYSALTSSVLLTLVWGLWHLPFFLWRFQFSVGMISGFFFGLFVGTIILTAIFNISRGSVLAAIIFHLTNNIASAFDKQYIVAVISTGFVLIAAYLLMKYKPVNLADVERSSFHLKTNRLVANRNTINTT</sequence>
<dbReference type="InterPro" id="IPR003675">
    <property type="entry name" value="Rce1/LyrA-like_dom"/>
</dbReference>
<comment type="caution">
    <text evidence="3">The sequence shown here is derived from an EMBL/GenBank/DDBJ whole genome shotgun (WGS) entry which is preliminary data.</text>
</comment>
<gene>
    <name evidence="3" type="ORF">GCM10023092_05130</name>
</gene>
<evidence type="ECO:0000256" key="1">
    <source>
        <dbReference type="SAM" id="Phobius"/>
    </source>
</evidence>
<keyword evidence="4" id="KW-1185">Reference proteome</keyword>
<evidence type="ECO:0000313" key="3">
    <source>
        <dbReference type="EMBL" id="GAA4449974.1"/>
    </source>
</evidence>
<dbReference type="InterPro" id="IPR042150">
    <property type="entry name" value="MmRce1-like"/>
</dbReference>
<accession>A0ABP8MI78</accession>
<evidence type="ECO:0000313" key="4">
    <source>
        <dbReference type="Proteomes" id="UP001501410"/>
    </source>
</evidence>
<dbReference type="Proteomes" id="UP001501410">
    <property type="component" value="Unassembled WGS sequence"/>
</dbReference>
<keyword evidence="1" id="KW-0472">Membrane</keyword>
<protein>
    <submittedName>
        <fullName evidence="3">Type II CAAX endopeptidase family protein</fullName>
    </submittedName>
</protein>
<feature type="transmembrane region" description="Helical" evidence="1">
    <location>
        <begin position="81"/>
        <end position="99"/>
    </location>
</feature>
<dbReference type="PANTHER" id="PTHR35797">
    <property type="entry name" value="PROTEASE-RELATED"/>
    <property type="match status" value="1"/>
</dbReference>
<reference evidence="4" key="1">
    <citation type="journal article" date="2019" name="Int. J. Syst. Evol. Microbiol.">
        <title>The Global Catalogue of Microorganisms (GCM) 10K type strain sequencing project: providing services to taxonomists for standard genome sequencing and annotation.</title>
        <authorList>
            <consortium name="The Broad Institute Genomics Platform"/>
            <consortium name="The Broad Institute Genome Sequencing Center for Infectious Disease"/>
            <person name="Wu L."/>
            <person name="Ma J."/>
        </authorList>
    </citation>
    <scope>NUCLEOTIDE SEQUENCE [LARGE SCALE GENOMIC DNA]</scope>
    <source>
        <strain evidence="4">JCM 31921</strain>
    </source>
</reference>